<dbReference type="Gene3D" id="3.90.175.10">
    <property type="entry name" value="Diphtheria Toxin, domain 1"/>
    <property type="match status" value="1"/>
</dbReference>
<dbReference type="EMBL" id="JAFHDT010000025">
    <property type="protein sequence ID" value="KAI7791029.1"/>
    <property type="molecule type" value="Genomic_DNA"/>
</dbReference>
<gene>
    <name evidence="1" type="ORF">IRJ41_007547</name>
</gene>
<comment type="caution">
    <text evidence="1">The sequence shown here is derived from an EMBL/GenBank/DDBJ whole genome shotgun (WGS) entry which is preliminary data.</text>
</comment>
<organism evidence="1 2">
    <name type="scientific">Triplophysa rosa</name>
    <name type="common">Cave loach</name>
    <dbReference type="NCBI Taxonomy" id="992332"/>
    <lineage>
        <taxon>Eukaryota</taxon>
        <taxon>Metazoa</taxon>
        <taxon>Chordata</taxon>
        <taxon>Craniata</taxon>
        <taxon>Vertebrata</taxon>
        <taxon>Euteleostomi</taxon>
        <taxon>Actinopterygii</taxon>
        <taxon>Neopterygii</taxon>
        <taxon>Teleostei</taxon>
        <taxon>Ostariophysi</taxon>
        <taxon>Cypriniformes</taxon>
        <taxon>Nemacheilidae</taxon>
        <taxon>Triplophysa</taxon>
    </lineage>
</organism>
<reference evidence="1" key="1">
    <citation type="submission" date="2021-02" db="EMBL/GenBank/DDBJ databases">
        <title>Comparative genomics reveals that relaxation of natural selection precedes convergent phenotypic evolution of cavefish.</title>
        <authorList>
            <person name="Peng Z."/>
        </authorList>
    </citation>
    <scope>NUCLEOTIDE SEQUENCE</scope>
    <source>
        <tissue evidence="1">Muscle</tissue>
    </source>
</reference>
<name>A0A9W7WA00_TRIRA</name>
<keyword evidence="2" id="KW-1185">Reference proteome</keyword>
<proteinExistence type="predicted"/>
<evidence type="ECO:0000313" key="1">
    <source>
        <dbReference type="EMBL" id="KAI7791029.1"/>
    </source>
</evidence>
<dbReference type="PANTHER" id="PTHR36649">
    <property type="entry name" value="UBIQUITIN-LIKE DOMAIN-CONTAINING PROTEIN"/>
    <property type="match status" value="1"/>
</dbReference>
<accession>A0A9W7WA00</accession>
<protein>
    <recommendedName>
        <fullName evidence="3">PARP catalytic domain-containing protein</fullName>
    </recommendedName>
</protein>
<dbReference type="PANTHER" id="PTHR36649:SF28">
    <property type="entry name" value="UBIQUITIN-LIKE DOMAIN-CONTAINING PROTEIN"/>
    <property type="match status" value="1"/>
</dbReference>
<evidence type="ECO:0000313" key="2">
    <source>
        <dbReference type="Proteomes" id="UP001059041"/>
    </source>
</evidence>
<dbReference type="SUPFAM" id="SSF56399">
    <property type="entry name" value="ADP-ribosylation"/>
    <property type="match status" value="1"/>
</dbReference>
<sequence length="280" mass="31392">MAVDKFVLAEGLSALLGVAVKLQSEVSDSDGAVKLDVTSLPTIALLGYEALTELLLSPVSYLTWLLAGWFIGDQPQTSQETRKKENTSSSLRKVLFVIPDEFFDPQYDFDFTHMSKSSSDSDCKRGDESYERPYGWKRFALKVRDKYPDGNAWLGTGGWRNHSDPGEWPVSYHGTGLEGAEGIIKTHYKTGDREAYGRGIYSTPDIDVADGYSQSKRFTSQKNGKTYKVIMQNRVNPKKRTIIEGKNFWLIPIPKGTSAEKEKEIVESSIRPYGLLLKEV</sequence>
<evidence type="ECO:0008006" key="3">
    <source>
        <dbReference type="Google" id="ProtNLM"/>
    </source>
</evidence>
<dbReference type="AlphaFoldDB" id="A0A9W7WA00"/>
<dbReference type="Proteomes" id="UP001059041">
    <property type="component" value="Linkage Group LG25"/>
</dbReference>